<comment type="similarity">
    <text evidence="7">Belongs to the AcnX type II large subunit family.</text>
</comment>
<dbReference type="PANTHER" id="PTHR36577:SF3">
    <property type="entry name" value="DUF521 DOMAIN PROTEIN (AFU_ORTHOLOGUE AFUA_6G00490)"/>
    <property type="match status" value="1"/>
</dbReference>
<protein>
    <recommendedName>
        <fullName evidence="10">Phosphomevalonate dehydratase large subunit</fullName>
        <ecNumber evidence="9">4.2.1.182</ecNumber>
    </recommendedName>
</protein>
<dbReference type="AlphaFoldDB" id="A0A7G9Z5R0"/>
<evidence type="ECO:0000256" key="1">
    <source>
        <dbReference type="ARBA" id="ARBA00005092"/>
    </source>
</evidence>
<keyword evidence="4" id="KW-0456">Lyase</keyword>
<evidence type="ECO:0000256" key="3">
    <source>
        <dbReference type="ARBA" id="ARBA00023229"/>
    </source>
</evidence>
<proteinExistence type="inferred from homology"/>
<feature type="domain" description="Phosphomevalonate dehydratase large subunit-like" evidence="11">
    <location>
        <begin position="1"/>
        <end position="383"/>
    </location>
</feature>
<reference evidence="12" key="1">
    <citation type="submission" date="2020-06" db="EMBL/GenBank/DDBJ databases">
        <title>Unique genomic features of the anaerobic methanotrophic archaea.</title>
        <authorList>
            <person name="Chadwick G.L."/>
            <person name="Skennerton C.T."/>
            <person name="Laso-Perez R."/>
            <person name="Leu A.O."/>
            <person name="Speth D.R."/>
            <person name="Yu H."/>
            <person name="Morgan-Lang C."/>
            <person name="Hatzenpichler R."/>
            <person name="Goudeau D."/>
            <person name="Malmstrom R."/>
            <person name="Brazelton W.J."/>
            <person name="Woyke T."/>
            <person name="Hallam S.J."/>
            <person name="Tyson G.W."/>
            <person name="Wegener G."/>
            <person name="Boetius A."/>
            <person name="Orphan V."/>
        </authorList>
    </citation>
    <scope>NUCLEOTIDE SEQUENCE</scope>
</reference>
<keyword evidence="2" id="KW-0408">Iron</keyword>
<dbReference type="EMBL" id="MT631622">
    <property type="protein sequence ID" value="QNO55594.1"/>
    <property type="molecule type" value="Genomic_DNA"/>
</dbReference>
<evidence type="ECO:0000313" key="12">
    <source>
        <dbReference type="EMBL" id="QNO55594.1"/>
    </source>
</evidence>
<organism evidence="12">
    <name type="scientific">Candidatus Methanophaga sp. ANME-1 ERB7</name>
    <dbReference type="NCBI Taxonomy" id="2759913"/>
    <lineage>
        <taxon>Archaea</taxon>
        <taxon>Methanobacteriati</taxon>
        <taxon>Methanobacteriota</taxon>
        <taxon>Stenosarchaea group</taxon>
        <taxon>Methanomicrobia</taxon>
        <taxon>Candidatus Methanophagales</taxon>
        <taxon>Candidatus Methanophagaceae</taxon>
        <taxon>Candidatus Methanophaga</taxon>
    </lineage>
</organism>
<dbReference type="EC" id="4.2.1.182" evidence="9"/>
<dbReference type="GO" id="GO:0016829">
    <property type="term" value="F:lyase activity"/>
    <property type="evidence" value="ECO:0007669"/>
    <property type="project" value="UniProtKB-KW"/>
</dbReference>
<evidence type="ECO:0000256" key="5">
    <source>
        <dbReference type="ARBA" id="ARBA00045120"/>
    </source>
</evidence>
<dbReference type="GO" id="GO:0008299">
    <property type="term" value="P:isoprenoid biosynthetic process"/>
    <property type="evidence" value="ECO:0007669"/>
    <property type="project" value="UniProtKB-KW"/>
</dbReference>
<evidence type="ECO:0000256" key="10">
    <source>
        <dbReference type="ARBA" id="ARBA00047196"/>
    </source>
</evidence>
<evidence type="ECO:0000256" key="7">
    <source>
        <dbReference type="ARBA" id="ARBA00046333"/>
    </source>
</evidence>
<dbReference type="PANTHER" id="PTHR36577">
    <property type="entry name" value="DUF521 DOMAIN PROTEIN (AFU_ORTHOLOGUE AFUA_6G00490)"/>
    <property type="match status" value="1"/>
</dbReference>
<sequence>MHLTKEEERIYEGEEGWTKKKAMEILVAIGDINNASELIPIASAHMSGVSYKTIGDAFEFINRLEGTVKVKSTLNPMGMDRELWSEMNITKEFADKQTAVFTAYKNLGIAPECTCIPYLLEGGAPQKGVHIAWSESSAVLYANSVLGARTNMEGAPSALAAALIGKTPFYGLHQTENRAPEIRICASCDLADADYSALGFLIGELVGNRIPLIELPSIPSKDELKHLSAAIGATGSVGLYHIRGLTPEAWDIPSEKIGVEEGDVTKFYAGAEEADVIAIGCPHCSSLELQQIHKLLRVEGKGRKVKKDFFIFTARAIKQRMQELVIQIENYGVKVICDTCFVVSPAFEQYKRVLTNSGKMMRYVPLLSGGAEVRLCKTEECVRAAF</sequence>
<evidence type="ECO:0000256" key="9">
    <source>
        <dbReference type="ARBA" id="ARBA00047176"/>
    </source>
</evidence>
<evidence type="ECO:0000256" key="2">
    <source>
        <dbReference type="ARBA" id="ARBA00023004"/>
    </source>
</evidence>
<evidence type="ECO:0000259" key="11">
    <source>
        <dbReference type="Pfam" id="PF04412"/>
    </source>
</evidence>
<dbReference type="CDD" id="cd01355">
    <property type="entry name" value="AcnX"/>
    <property type="match status" value="1"/>
</dbReference>
<evidence type="ECO:0000256" key="6">
    <source>
        <dbReference type="ARBA" id="ARBA00045299"/>
    </source>
</evidence>
<comment type="catalytic activity">
    <reaction evidence="5">
        <text>(R)-5-phosphomevalonate = (2E)-3-methyl-5-phosphooxypent-2-enoate + H2O</text>
        <dbReference type="Rhea" id="RHEA:78975"/>
        <dbReference type="ChEBI" id="CHEBI:15377"/>
        <dbReference type="ChEBI" id="CHEBI:58146"/>
        <dbReference type="ChEBI" id="CHEBI:229665"/>
        <dbReference type="EC" id="4.2.1.182"/>
    </reaction>
    <physiologicalReaction direction="left-to-right" evidence="5">
        <dbReference type="Rhea" id="RHEA:78976"/>
    </physiologicalReaction>
</comment>
<comment type="subunit">
    <text evidence="8">Heterodimer composed of a large subunit (PMDh-L) and a small subunit (PMDh-S).</text>
</comment>
<dbReference type="Pfam" id="PF04412">
    <property type="entry name" value="AcnX"/>
    <property type="match status" value="1"/>
</dbReference>
<comment type="pathway">
    <text evidence="1">Isoprenoid biosynthesis; isopentenyl diphosphate biosynthesis via mevalonate pathway.</text>
</comment>
<name>A0A7G9Z5R0_9EURY</name>
<accession>A0A7G9Z5R0</accession>
<evidence type="ECO:0000256" key="4">
    <source>
        <dbReference type="ARBA" id="ARBA00023239"/>
    </source>
</evidence>
<evidence type="ECO:0000256" key="8">
    <source>
        <dbReference type="ARBA" id="ARBA00046520"/>
    </source>
</evidence>
<dbReference type="InterPro" id="IPR007506">
    <property type="entry name" value="PMDh-L-like_dom"/>
</dbReference>
<keyword evidence="3" id="KW-0414">Isoprene biosynthesis</keyword>
<gene>
    <name evidence="12" type="ORF">BJEEAEJC_00038</name>
</gene>
<comment type="function">
    <text evidence="6">Component of a hydro-lyase that catalyzes the dehydration of mevalonate 5-phosphate (MVA5P) to form trans-anhydromevalonate 5-phosphate (tAHMP). Involved in the archaeal mevalonate (MVA) pathway, which provides fundamental precursors for isoprenoid biosynthesis, such as isopentenyl diphosphate (IPP) and dimethylallyl diphosphate (DMAPP).</text>
</comment>